<reference evidence="3" key="1">
    <citation type="submission" date="2023-07" db="EMBL/GenBank/DDBJ databases">
        <title>30 novel species of actinomycetes from the DSMZ collection.</title>
        <authorList>
            <person name="Nouioui I."/>
        </authorList>
    </citation>
    <scope>NUCLEOTIDE SEQUENCE [LARGE SCALE GENOMIC DNA]</scope>
    <source>
        <strain evidence="3">DSM 44743</strain>
    </source>
</reference>
<accession>A0ABU2MB72</accession>
<dbReference type="InterPro" id="IPR051790">
    <property type="entry name" value="Cytochrome_c-biogenesis_DsbD"/>
</dbReference>
<evidence type="ECO:0000313" key="3">
    <source>
        <dbReference type="Proteomes" id="UP001183390"/>
    </source>
</evidence>
<feature type="transmembrane region" description="Helical" evidence="1">
    <location>
        <begin position="125"/>
        <end position="148"/>
    </location>
</feature>
<feature type="transmembrane region" description="Helical" evidence="1">
    <location>
        <begin position="257"/>
        <end position="277"/>
    </location>
</feature>
<name>A0ABU2MB72_9ACTN</name>
<dbReference type="Proteomes" id="UP001183390">
    <property type="component" value="Unassembled WGS sequence"/>
</dbReference>
<dbReference type="PANTHER" id="PTHR31272:SF4">
    <property type="entry name" value="CYTOCHROME C-TYPE BIOGENESIS PROTEIN HI_1454-RELATED"/>
    <property type="match status" value="1"/>
</dbReference>
<comment type="caution">
    <text evidence="2">The sequence shown here is derived from an EMBL/GenBank/DDBJ whole genome shotgun (WGS) entry which is preliminary data.</text>
</comment>
<feature type="transmembrane region" description="Helical" evidence="1">
    <location>
        <begin position="6"/>
        <end position="32"/>
    </location>
</feature>
<keyword evidence="1" id="KW-0812">Transmembrane</keyword>
<evidence type="ECO:0000256" key="1">
    <source>
        <dbReference type="SAM" id="Phobius"/>
    </source>
</evidence>
<dbReference type="RefSeq" id="WP_311512429.1">
    <property type="nucleotide sequence ID" value="NZ_JAVREP010000009.1"/>
</dbReference>
<feature type="transmembrane region" description="Helical" evidence="1">
    <location>
        <begin position="160"/>
        <end position="187"/>
    </location>
</feature>
<feature type="transmembrane region" description="Helical" evidence="1">
    <location>
        <begin position="199"/>
        <end position="220"/>
    </location>
</feature>
<keyword evidence="1" id="KW-0472">Membrane</keyword>
<keyword evidence="1" id="KW-1133">Transmembrane helix</keyword>
<feature type="transmembrane region" description="Helical" evidence="1">
    <location>
        <begin position="85"/>
        <end position="105"/>
    </location>
</feature>
<gene>
    <name evidence="2" type="ORF">RM479_15500</name>
</gene>
<organism evidence="2 3">
    <name type="scientific">Nocardiopsis lambiniae</name>
    <dbReference type="NCBI Taxonomy" id="3075539"/>
    <lineage>
        <taxon>Bacteria</taxon>
        <taxon>Bacillati</taxon>
        <taxon>Actinomycetota</taxon>
        <taxon>Actinomycetes</taxon>
        <taxon>Streptosporangiales</taxon>
        <taxon>Nocardiopsidaceae</taxon>
        <taxon>Nocardiopsis</taxon>
    </lineage>
</organism>
<keyword evidence="3" id="KW-1185">Reference proteome</keyword>
<dbReference type="EMBL" id="JAVREP010000009">
    <property type="protein sequence ID" value="MDT0329818.1"/>
    <property type="molecule type" value="Genomic_DNA"/>
</dbReference>
<sequence>MSQLPFAIALVAGMLAALNPCGFAMLPGYLALLVASDDDTGAGGRLRPLGRALATTAAMTGGFTVVFAAFGLVAVPLALSLERHLPWATVVIGVALVGMGAWLLAGREIGFLMPRPSPGRPVRSLRWATAYGVTYAIASLSCTIGPFLALTTSALRTTSALGMVGVFATYAAGMGLVVGTLTVAVALARDSVASRLRSALPYVTRAGGALLVLAGAYVTYYGWFELRVLSGAAGTDPVVGTAVRWQGELARLLQDIGAGWIALALALLIAVAAVVLLRRRRADPADRPTAPVPEE</sequence>
<protein>
    <submittedName>
        <fullName evidence="2">Cytochrome c biogenesis CcdA family protein</fullName>
    </submittedName>
</protein>
<evidence type="ECO:0000313" key="2">
    <source>
        <dbReference type="EMBL" id="MDT0329818.1"/>
    </source>
</evidence>
<feature type="transmembrane region" description="Helical" evidence="1">
    <location>
        <begin position="53"/>
        <end position="79"/>
    </location>
</feature>
<dbReference type="PANTHER" id="PTHR31272">
    <property type="entry name" value="CYTOCHROME C-TYPE BIOGENESIS PROTEIN HI_1454-RELATED"/>
    <property type="match status" value="1"/>
</dbReference>
<proteinExistence type="predicted"/>